<evidence type="ECO:0000313" key="3">
    <source>
        <dbReference type="Proteomes" id="UP001281656"/>
    </source>
</evidence>
<dbReference type="EMBL" id="JARUJP010000061">
    <property type="protein sequence ID" value="MDW8803195.1"/>
    <property type="molecule type" value="Genomic_DNA"/>
</dbReference>
<keyword evidence="1" id="KW-0812">Transmembrane</keyword>
<feature type="non-terminal residue" evidence="2">
    <location>
        <position position="1"/>
    </location>
</feature>
<evidence type="ECO:0000313" key="2">
    <source>
        <dbReference type="EMBL" id="MDW8803195.1"/>
    </source>
</evidence>
<proteinExistence type="predicted"/>
<keyword evidence="1" id="KW-1133">Transmembrane helix</keyword>
<keyword evidence="1" id="KW-0472">Membrane</keyword>
<gene>
    <name evidence="2" type="ORF">P8V03_18875</name>
</gene>
<name>A0ABU4JYI7_9CLOT</name>
<feature type="transmembrane region" description="Helical" evidence="1">
    <location>
        <begin position="47"/>
        <end position="74"/>
    </location>
</feature>
<organism evidence="2 3">
    <name type="scientific">Clostridium tanneri</name>
    <dbReference type="NCBI Taxonomy" id="3037988"/>
    <lineage>
        <taxon>Bacteria</taxon>
        <taxon>Bacillati</taxon>
        <taxon>Bacillota</taxon>
        <taxon>Clostridia</taxon>
        <taxon>Eubacteriales</taxon>
        <taxon>Clostridiaceae</taxon>
        <taxon>Clostridium</taxon>
    </lineage>
</organism>
<reference evidence="2 3" key="1">
    <citation type="submission" date="2023-04" db="EMBL/GenBank/DDBJ databases">
        <title>Clostridium tannerae sp. nov., isolated from the fecal material of an alpaca.</title>
        <authorList>
            <person name="Miller S."/>
            <person name="Hendry M."/>
            <person name="King J."/>
            <person name="Sankaranarayanan K."/>
            <person name="Lawson P.A."/>
        </authorList>
    </citation>
    <scope>NUCLEOTIDE SEQUENCE [LARGE SCALE GENOMIC DNA]</scope>
    <source>
        <strain evidence="2 3">A1-XYC3</strain>
    </source>
</reference>
<comment type="caution">
    <text evidence="2">The sequence shown here is derived from an EMBL/GenBank/DDBJ whole genome shotgun (WGS) entry which is preliminary data.</text>
</comment>
<sequence length="242" mass="25895">EWGRYLNADALGGSRGDLLSHNVFAYCKNNPINMTDPNGYLSGWVKWALAAVAAVVVVAAIVAIASPATFAAAVTMGTTVITRGAQIAQRVGQRAVQVASRVSKSISGIGKIKSKGYIRFSRSGNDSSLDWSIISKHGETRFEHVGKHTINNLQKPEHGIFYGDPVKMINNAWINAKNITPITSGGADIYHIPFQGAGYAGGYGGQLQNLNHITIITRQGTNRLITAYPGMGGNYNINLLLP</sequence>
<dbReference type="Proteomes" id="UP001281656">
    <property type="component" value="Unassembled WGS sequence"/>
</dbReference>
<accession>A0ABU4JYI7</accession>
<evidence type="ECO:0008006" key="4">
    <source>
        <dbReference type="Google" id="ProtNLM"/>
    </source>
</evidence>
<protein>
    <recommendedName>
        <fullName evidence="4">RHS repeat-associated core domain-containing protein</fullName>
    </recommendedName>
</protein>
<dbReference type="Gene3D" id="2.180.10.10">
    <property type="entry name" value="RHS repeat-associated core"/>
    <property type="match status" value="1"/>
</dbReference>
<keyword evidence="3" id="KW-1185">Reference proteome</keyword>
<evidence type="ECO:0000256" key="1">
    <source>
        <dbReference type="SAM" id="Phobius"/>
    </source>
</evidence>